<keyword evidence="5" id="KW-1185">Reference proteome</keyword>
<gene>
    <name evidence="3" type="ORF">GGQ89_003230</name>
    <name evidence="4" type="ORF">JYA60_03395</name>
</gene>
<dbReference type="AlphaFoldDB" id="A0AA41DB58"/>
<keyword evidence="1" id="KW-0732">Signal</keyword>
<dbReference type="Proteomes" id="UP000704529">
    <property type="component" value="Unassembled WGS sequence"/>
</dbReference>
<sequence>MAAVTKMMAMAGVMAGALIATAAHAGTLSSTPGNVMPTNPSVLIDFDGTNGNTTYSSGFSLSGTAVLTTGSANGYSRPMGDTTQYLMVNGGKTAELRTKDYSYDGFGLYWGSIDSFNTLEVLGAAGNVLKTITGLDVISPTADVPGTYYNDPSLNRYVTYTLDSLTGERIAGLRFSSGDTAFELDNVTFFGGKPTSVPEPATLTLFGAGIGGLIAASRRRRKKTA</sequence>
<dbReference type="RefSeq" id="WP_184106396.1">
    <property type="nucleotide sequence ID" value="NZ_JACHNX010000017.1"/>
</dbReference>
<feature type="chain" id="PRO_5041424572" evidence="1">
    <location>
        <begin position="26"/>
        <end position="225"/>
    </location>
</feature>
<evidence type="ECO:0000313" key="6">
    <source>
        <dbReference type="Proteomes" id="UP000704529"/>
    </source>
</evidence>
<dbReference type="NCBIfam" id="TIGR02595">
    <property type="entry name" value="PEP_CTERM"/>
    <property type="match status" value="1"/>
</dbReference>
<accession>A0AA41DB58</accession>
<evidence type="ECO:0000313" key="4">
    <source>
        <dbReference type="EMBL" id="MBN3557276.1"/>
    </source>
</evidence>
<evidence type="ECO:0000313" key="5">
    <source>
        <dbReference type="Proteomes" id="UP000584663"/>
    </source>
</evidence>
<evidence type="ECO:0000256" key="1">
    <source>
        <dbReference type="SAM" id="SignalP"/>
    </source>
</evidence>
<protein>
    <submittedName>
        <fullName evidence="4">PEP-CTERM sorting domain-containing protein</fullName>
    </submittedName>
</protein>
<dbReference type="Pfam" id="PF07589">
    <property type="entry name" value="PEP-CTERM"/>
    <property type="match status" value="1"/>
</dbReference>
<feature type="domain" description="Ice-binding protein C-terminal" evidence="2">
    <location>
        <begin position="196"/>
        <end position="220"/>
    </location>
</feature>
<proteinExistence type="predicted"/>
<dbReference type="EMBL" id="JAFHKU010000110">
    <property type="protein sequence ID" value="MBN3557276.1"/>
    <property type="molecule type" value="Genomic_DNA"/>
</dbReference>
<reference evidence="4" key="2">
    <citation type="submission" date="2021-01" db="EMBL/GenBank/DDBJ databases">
        <title>Genome Sequencing of Type Strains.</title>
        <authorList>
            <person name="Lemaire J.F."/>
            <person name="Inderbitzin P."/>
            <person name="Collins S.B."/>
            <person name="Wespe N."/>
            <person name="Knight-Connoni V."/>
        </authorList>
    </citation>
    <scope>NUCLEOTIDE SEQUENCE</scope>
    <source>
        <strain evidence="4">DSM 14562</strain>
    </source>
</reference>
<organism evidence="4 6">
    <name type="scientific">Sphingomonas yabuuchiae</name>
    <dbReference type="NCBI Taxonomy" id="172044"/>
    <lineage>
        <taxon>Bacteria</taxon>
        <taxon>Pseudomonadati</taxon>
        <taxon>Pseudomonadota</taxon>
        <taxon>Alphaproteobacteria</taxon>
        <taxon>Sphingomonadales</taxon>
        <taxon>Sphingomonadaceae</taxon>
        <taxon>Sphingomonas</taxon>
    </lineage>
</organism>
<reference evidence="3 5" key="1">
    <citation type="submission" date="2020-08" db="EMBL/GenBank/DDBJ databases">
        <title>Genomic Encyclopedia of Type Strains, Phase IV (KMG-IV): sequencing the most valuable type-strain genomes for metagenomic binning, comparative biology and taxonomic classification.</title>
        <authorList>
            <person name="Goeker M."/>
        </authorList>
    </citation>
    <scope>NUCLEOTIDE SEQUENCE [LARGE SCALE GENOMIC DNA]</scope>
    <source>
        <strain evidence="3 5">DSM 14562</strain>
    </source>
</reference>
<dbReference type="Proteomes" id="UP000584663">
    <property type="component" value="Unassembled WGS sequence"/>
</dbReference>
<evidence type="ECO:0000313" key="3">
    <source>
        <dbReference type="EMBL" id="MBB4610991.1"/>
    </source>
</evidence>
<evidence type="ECO:0000259" key="2">
    <source>
        <dbReference type="Pfam" id="PF07589"/>
    </source>
</evidence>
<dbReference type="EMBL" id="JACHNX010000017">
    <property type="protein sequence ID" value="MBB4610991.1"/>
    <property type="molecule type" value="Genomic_DNA"/>
</dbReference>
<feature type="signal peptide" evidence="1">
    <location>
        <begin position="1"/>
        <end position="25"/>
    </location>
</feature>
<comment type="caution">
    <text evidence="4">The sequence shown here is derived from an EMBL/GenBank/DDBJ whole genome shotgun (WGS) entry which is preliminary data.</text>
</comment>
<dbReference type="InterPro" id="IPR013424">
    <property type="entry name" value="Ice-binding_C"/>
</dbReference>
<name>A0AA41DB58_9SPHN</name>